<evidence type="ECO:0000256" key="8">
    <source>
        <dbReference type="ARBA" id="ARBA00023157"/>
    </source>
</evidence>
<comment type="similarity">
    <text evidence="2">Belongs to the DIPK family.</text>
</comment>
<evidence type="ECO:0000256" key="1">
    <source>
        <dbReference type="ARBA" id="ARBA00004648"/>
    </source>
</evidence>
<dbReference type="InterPro" id="IPR029244">
    <property type="entry name" value="FAM69_N"/>
</dbReference>
<comment type="subcellular location">
    <subcellularLocation>
        <location evidence="1">Endoplasmic reticulum membrane</location>
        <topology evidence="1">Single-pass type II membrane protein</topology>
    </subcellularLocation>
</comment>
<gene>
    <name evidence="11" type="ORF">C7M84_022400</name>
</gene>
<evidence type="ECO:0000313" key="11">
    <source>
        <dbReference type="EMBL" id="ROT84404.1"/>
    </source>
</evidence>
<proteinExistence type="inferred from homology"/>
<keyword evidence="3" id="KW-0812">Transmembrane</keyword>
<dbReference type="Proteomes" id="UP000283509">
    <property type="component" value="Unassembled WGS sequence"/>
</dbReference>
<evidence type="ECO:0000256" key="4">
    <source>
        <dbReference type="ARBA" id="ARBA00022824"/>
    </source>
</evidence>
<comment type="caution">
    <text evidence="11">The sequence shown here is derived from an EMBL/GenBank/DDBJ whole genome shotgun (WGS) entry which is preliminary data.</text>
</comment>
<dbReference type="GO" id="GO:0005789">
    <property type="term" value="C:endoplasmic reticulum membrane"/>
    <property type="evidence" value="ECO:0007669"/>
    <property type="project" value="UniProtKB-SubCell"/>
</dbReference>
<sequence length="373" mass="42474">MLRSRNRRRTCLFWSGILASLVTVFLVVALKDALLASSFICSTDDIMNKHVKILCKGLAEQKKNHPPVGAISENKLCQELCGQDVSSQLACHTFHLNKPTVFTLNNGHKKVIKSVISTEDREEAVDEPDEASEVYWNKKSGEQYFPTREELQSMAITYASNFIGHNINKDSISKLMDVNNLYKTGTEIVDSYYAVEYLTPLTENAMRPFSLTWRERLWKGLDILRYIRKLETIYTEHIHLCDIKHSHFGWNKSGNVMFLDLDSVLPENALLKIMENTPSCSEDEDCSYFDCKGRCHLRTSKCELERVNTNLQVVCDKVFLGNTDSVISLYGLLVSYEGNEELSEALELCKTNKGMTVDGMLDVLIRASNHLLY</sequence>
<keyword evidence="8" id="KW-1015">Disulfide bond</keyword>
<dbReference type="OrthoDB" id="8543887at2759"/>
<feature type="domain" description="FAM69 N-terminal" evidence="10">
    <location>
        <begin position="71"/>
        <end position="175"/>
    </location>
</feature>
<dbReference type="PANTHER" id="PTHR21093">
    <property type="entry name" value="DIVERGENT PROTEIN KINASE DOMAIN 1C-RELATED"/>
    <property type="match status" value="1"/>
</dbReference>
<organism evidence="11 12">
    <name type="scientific">Penaeus vannamei</name>
    <name type="common">Whiteleg shrimp</name>
    <name type="synonym">Litopenaeus vannamei</name>
    <dbReference type="NCBI Taxonomy" id="6689"/>
    <lineage>
        <taxon>Eukaryota</taxon>
        <taxon>Metazoa</taxon>
        <taxon>Ecdysozoa</taxon>
        <taxon>Arthropoda</taxon>
        <taxon>Crustacea</taxon>
        <taxon>Multicrustacea</taxon>
        <taxon>Malacostraca</taxon>
        <taxon>Eumalacostraca</taxon>
        <taxon>Eucarida</taxon>
        <taxon>Decapoda</taxon>
        <taxon>Dendrobranchiata</taxon>
        <taxon>Penaeoidea</taxon>
        <taxon>Penaeidae</taxon>
        <taxon>Penaeus</taxon>
    </lineage>
</organism>
<evidence type="ECO:0000256" key="6">
    <source>
        <dbReference type="ARBA" id="ARBA00022989"/>
    </source>
</evidence>
<evidence type="ECO:0000259" key="10">
    <source>
        <dbReference type="Pfam" id="PF14875"/>
    </source>
</evidence>
<accession>A0A423U6R2</accession>
<feature type="domain" description="FAM69 protein-kinase" evidence="9">
    <location>
        <begin position="192"/>
        <end position="351"/>
    </location>
</feature>
<dbReference type="InterPro" id="IPR022049">
    <property type="entry name" value="FAM69_kinase_dom"/>
</dbReference>
<reference evidence="11 12" key="1">
    <citation type="submission" date="2018-04" db="EMBL/GenBank/DDBJ databases">
        <authorList>
            <person name="Zhang X."/>
            <person name="Yuan J."/>
            <person name="Li F."/>
            <person name="Xiang J."/>
        </authorList>
    </citation>
    <scope>NUCLEOTIDE SEQUENCE [LARGE SCALE GENOMIC DNA]</scope>
    <source>
        <tissue evidence="11">Muscle</tissue>
    </source>
</reference>
<keyword evidence="4" id="KW-0256">Endoplasmic reticulum</keyword>
<evidence type="ECO:0000256" key="7">
    <source>
        <dbReference type="ARBA" id="ARBA00023136"/>
    </source>
</evidence>
<keyword evidence="6" id="KW-1133">Transmembrane helix</keyword>
<keyword evidence="12" id="KW-1185">Reference proteome</keyword>
<dbReference type="Pfam" id="PF14875">
    <property type="entry name" value="PIP49_N"/>
    <property type="match status" value="1"/>
</dbReference>
<dbReference type="EMBL" id="QCYY01000547">
    <property type="protein sequence ID" value="ROT84404.1"/>
    <property type="molecule type" value="Genomic_DNA"/>
</dbReference>
<reference evidence="11 12" key="2">
    <citation type="submission" date="2019-01" db="EMBL/GenBank/DDBJ databases">
        <title>The decoding of complex shrimp genome reveals the adaptation for benthos swimmer, frequently molting mechanism and breeding impact on genome.</title>
        <authorList>
            <person name="Sun Y."/>
            <person name="Gao Y."/>
            <person name="Yu Y."/>
        </authorList>
    </citation>
    <scope>NUCLEOTIDE SEQUENCE [LARGE SCALE GENOMIC DNA]</scope>
    <source>
        <tissue evidence="11">Muscle</tissue>
    </source>
</reference>
<dbReference type="AlphaFoldDB" id="A0A423U6R2"/>
<evidence type="ECO:0000256" key="2">
    <source>
        <dbReference type="ARBA" id="ARBA00006338"/>
    </source>
</evidence>
<evidence type="ECO:0000256" key="3">
    <source>
        <dbReference type="ARBA" id="ARBA00022692"/>
    </source>
</evidence>
<protein>
    <recommendedName>
        <fullName evidence="13">FAM69 protein-kinase domain-containing protein</fullName>
    </recommendedName>
</protein>
<keyword evidence="5" id="KW-0735">Signal-anchor</keyword>
<dbReference type="PANTHER" id="PTHR21093:SF2">
    <property type="entry name" value="DIVERGENT PROTEIN KINASE DOMAIN 1C"/>
    <property type="match status" value="1"/>
</dbReference>
<keyword evidence="7" id="KW-0472">Membrane</keyword>
<dbReference type="Pfam" id="PF12260">
    <property type="entry name" value="PIP49_C"/>
    <property type="match status" value="1"/>
</dbReference>
<evidence type="ECO:0000259" key="9">
    <source>
        <dbReference type="Pfam" id="PF12260"/>
    </source>
</evidence>
<evidence type="ECO:0000313" key="12">
    <source>
        <dbReference type="Proteomes" id="UP000283509"/>
    </source>
</evidence>
<evidence type="ECO:0000256" key="5">
    <source>
        <dbReference type="ARBA" id="ARBA00022968"/>
    </source>
</evidence>
<name>A0A423U6R2_PENVA</name>
<evidence type="ECO:0008006" key="13">
    <source>
        <dbReference type="Google" id="ProtNLM"/>
    </source>
</evidence>